<evidence type="ECO:0000313" key="2">
    <source>
        <dbReference type="EMBL" id="GGF73205.1"/>
    </source>
</evidence>
<keyword evidence="3" id="KW-1185">Reference proteome</keyword>
<proteinExistence type="predicted"/>
<protein>
    <recommendedName>
        <fullName evidence="1">HTH cro/C1-type domain-containing protein</fullName>
    </recommendedName>
</protein>
<dbReference type="AlphaFoldDB" id="A0A917FFL1"/>
<organism evidence="2 3">
    <name type="scientific">Paenibacillus albidus</name>
    <dbReference type="NCBI Taxonomy" id="2041023"/>
    <lineage>
        <taxon>Bacteria</taxon>
        <taxon>Bacillati</taxon>
        <taxon>Bacillota</taxon>
        <taxon>Bacilli</taxon>
        <taxon>Bacillales</taxon>
        <taxon>Paenibacillaceae</taxon>
        <taxon>Paenibacillus</taxon>
    </lineage>
</organism>
<dbReference type="GO" id="GO:0003677">
    <property type="term" value="F:DNA binding"/>
    <property type="evidence" value="ECO:0007669"/>
    <property type="project" value="InterPro"/>
</dbReference>
<sequence>MFRLKLDKILEDKPDWTMYKLHIKTGIRPNTISDLVNNKAKAWSPENLNKIYKALGLSSVEELIEYVDDKEQEE</sequence>
<dbReference type="Gene3D" id="1.10.260.40">
    <property type="entry name" value="lambda repressor-like DNA-binding domains"/>
    <property type="match status" value="1"/>
</dbReference>
<dbReference type="EMBL" id="BMKR01000006">
    <property type="protein sequence ID" value="GGF73205.1"/>
    <property type="molecule type" value="Genomic_DNA"/>
</dbReference>
<evidence type="ECO:0000259" key="1">
    <source>
        <dbReference type="PROSITE" id="PS50943"/>
    </source>
</evidence>
<evidence type="ECO:0000313" key="3">
    <source>
        <dbReference type="Proteomes" id="UP000637643"/>
    </source>
</evidence>
<dbReference type="RefSeq" id="WP_189024013.1">
    <property type="nucleotide sequence ID" value="NZ_BMKR01000006.1"/>
</dbReference>
<accession>A0A917FFL1</accession>
<dbReference type="Proteomes" id="UP000637643">
    <property type="component" value="Unassembled WGS sequence"/>
</dbReference>
<feature type="domain" description="HTH cro/C1-type" evidence="1">
    <location>
        <begin position="24"/>
        <end position="63"/>
    </location>
</feature>
<dbReference type="PROSITE" id="PS50943">
    <property type="entry name" value="HTH_CROC1"/>
    <property type="match status" value="1"/>
</dbReference>
<name>A0A917FFL1_9BACL</name>
<gene>
    <name evidence="2" type="ORF">GCM10010912_18020</name>
</gene>
<dbReference type="InterPro" id="IPR010982">
    <property type="entry name" value="Lambda_DNA-bd_dom_sf"/>
</dbReference>
<dbReference type="Pfam" id="PF13443">
    <property type="entry name" value="HTH_26"/>
    <property type="match status" value="1"/>
</dbReference>
<comment type="caution">
    <text evidence="2">The sequence shown here is derived from an EMBL/GenBank/DDBJ whole genome shotgun (WGS) entry which is preliminary data.</text>
</comment>
<dbReference type="InterPro" id="IPR001387">
    <property type="entry name" value="Cro/C1-type_HTH"/>
</dbReference>
<dbReference type="SUPFAM" id="SSF47413">
    <property type="entry name" value="lambda repressor-like DNA-binding domains"/>
    <property type="match status" value="1"/>
</dbReference>
<reference evidence="2" key="2">
    <citation type="submission" date="2020-09" db="EMBL/GenBank/DDBJ databases">
        <authorList>
            <person name="Sun Q."/>
            <person name="Zhou Y."/>
        </authorList>
    </citation>
    <scope>NUCLEOTIDE SEQUENCE</scope>
    <source>
        <strain evidence="2">CGMCC 1.16134</strain>
    </source>
</reference>
<reference evidence="2" key="1">
    <citation type="journal article" date="2014" name="Int. J. Syst. Evol. Microbiol.">
        <title>Complete genome sequence of Corynebacterium casei LMG S-19264T (=DSM 44701T), isolated from a smear-ripened cheese.</title>
        <authorList>
            <consortium name="US DOE Joint Genome Institute (JGI-PGF)"/>
            <person name="Walter F."/>
            <person name="Albersmeier A."/>
            <person name="Kalinowski J."/>
            <person name="Ruckert C."/>
        </authorList>
    </citation>
    <scope>NUCLEOTIDE SEQUENCE</scope>
    <source>
        <strain evidence="2">CGMCC 1.16134</strain>
    </source>
</reference>
<dbReference type="CDD" id="cd00093">
    <property type="entry name" value="HTH_XRE"/>
    <property type="match status" value="1"/>
</dbReference>